<reference evidence="2 3" key="1">
    <citation type="journal article" date="2014" name="Int. J. Syst. Evol. Microbiol.">
        <title>Complete genome sequence of Corynebacterium casei LMG S-19264T (=DSM 44701T), isolated from a smear-ripened cheese.</title>
        <authorList>
            <consortium name="US DOE Joint Genome Institute (JGI-PGF)"/>
            <person name="Walter F."/>
            <person name="Albersmeier A."/>
            <person name="Kalinowski J."/>
            <person name="Ruckert C."/>
        </authorList>
    </citation>
    <scope>NUCLEOTIDE SEQUENCE [LARGE SCALE GENOMIC DNA]</scope>
    <source>
        <strain evidence="2 3">CGMCC 1.15286</strain>
    </source>
</reference>
<dbReference type="RefSeq" id="WP_188887817.1">
    <property type="nucleotide sequence ID" value="NZ_BMHY01000001.1"/>
</dbReference>
<feature type="transmembrane region" description="Helical" evidence="1">
    <location>
        <begin position="29"/>
        <end position="48"/>
    </location>
</feature>
<name>A0A917GW83_9BACL</name>
<organism evidence="2 3">
    <name type="scientific">Paenibacillus radicis</name>
    <name type="common">ex Gao et al. 2016</name>
    <dbReference type="NCBI Taxonomy" id="1737354"/>
    <lineage>
        <taxon>Bacteria</taxon>
        <taxon>Bacillati</taxon>
        <taxon>Bacillota</taxon>
        <taxon>Bacilli</taxon>
        <taxon>Bacillales</taxon>
        <taxon>Paenibacillaceae</taxon>
        <taxon>Paenibacillus</taxon>
    </lineage>
</organism>
<comment type="caution">
    <text evidence="2">The sequence shown here is derived from an EMBL/GenBank/DDBJ whole genome shotgun (WGS) entry which is preliminary data.</text>
</comment>
<proteinExistence type="predicted"/>
<dbReference type="EMBL" id="BMHY01000001">
    <property type="protein sequence ID" value="GGG59144.1"/>
    <property type="molecule type" value="Genomic_DNA"/>
</dbReference>
<evidence type="ECO:0000256" key="1">
    <source>
        <dbReference type="SAM" id="Phobius"/>
    </source>
</evidence>
<keyword evidence="3" id="KW-1185">Reference proteome</keyword>
<keyword evidence="1" id="KW-1133">Transmembrane helix</keyword>
<protein>
    <submittedName>
        <fullName evidence="2">Uncharacterized protein</fullName>
    </submittedName>
</protein>
<evidence type="ECO:0000313" key="3">
    <source>
        <dbReference type="Proteomes" id="UP000600247"/>
    </source>
</evidence>
<dbReference type="AlphaFoldDB" id="A0A917GW83"/>
<evidence type="ECO:0000313" key="2">
    <source>
        <dbReference type="EMBL" id="GGG59144.1"/>
    </source>
</evidence>
<accession>A0A917GW83</accession>
<sequence length="67" mass="7643">MIRYMLLISGGLLIGLVYMIGSRKPMKEIAVYLVLSLLALASWFDIFAGHLFNPNRWIGWAITWMGL</sequence>
<keyword evidence="1" id="KW-0472">Membrane</keyword>
<keyword evidence="1" id="KW-0812">Transmembrane</keyword>
<gene>
    <name evidence="2" type="ORF">GCM10010918_10380</name>
</gene>
<dbReference type="Proteomes" id="UP000600247">
    <property type="component" value="Unassembled WGS sequence"/>
</dbReference>